<evidence type="ECO:0000313" key="5">
    <source>
        <dbReference type="Proteomes" id="UP001387364"/>
    </source>
</evidence>
<dbReference type="Proteomes" id="UP001387364">
    <property type="component" value="Chromosome"/>
</dbReference>
<proteinExistence type="predicted"/>
<sequence>MSIILIVGLYTNQVMEEKEVLENSTSLSPPKPDYDIEEELKSQSEPSSVAKQPETGVGALLGKEANVLIKTYGEPIRKDLSAYGYEWWIYKKDRHYVQFGVEGNKVVTAFATGETDVSPFKIGQESDEIFRSNVLDTEIVINNEEGTYRFELSEEDLNVRPLIQLGDIYAQLYIDKFTGTLSSVRFLTKDCLLKQRPYEMVYRGDLPSIPEPPSSVWAKIQTGNEQQILDLTNMIRVRFELNELTWDSDVAEVARLHSKEMFEKQYFAHESPSTGDLGDRLTKANIAFQTAGENIAANYIDGPAAVEGWLNSEDHRKALLEEEFALLGVGVYRKYYTQNFVTKR</sequence>
<feature type="region of interest" description="Disordered" evidence="1">
    <location>
        <begin position="21"/>
        <end position="55"/>
    </location>
</feature>
<dbReference type="RefSeq" id="WP_338753873.1">
    <property type="nucleotide sequence ID" value="NZ_CP147404.1"/>
</dbReference>
<dbReference type="InterPro" id="IPR014044">
    <property type="entry name" value="CAP_dom"/>
</dbReference>
<evidence type="ECO:0000256" key="1">
    <source>
        <dbReference type="SAM" id="MobiDB-lite"/>
    </source>
</evidence>
<evidence type="ECO:0000259" key="3">
    <source>
        <dbReference type="Pfam" id="PF14504"/>
    </source>
</evidence>
<dbReference type="SUPFAM" id="SSF55797">
    <property type="entry name" value="PR-1-like"/>
    <property type="match status" value="1"/>
</dbReference>
<protein>
    <submittedName>
        <fullName evidence="4">CAP domain-containing protein</fullName>
    </submittedName>
</protein>
<dbReference type="Gene3D" id="3.40.33.10">
    <property type="entry name" value="CAP"/>
    <property type="match status" value="1"/>
</dbReference>
<dbReference type="Pfam" id="PF14504">
    <property type="entry name" value="CAP_assoc_N"/>
    <property type="match status" value="1"/>
</dbReference>
<evidence type="ECO:0000313" key="4">
    <source>
        <dbReference type="EMBL" id="WXB94227.1"/>
    </source>
</evidence>
<dbReference type="PANTHER" id="PTHR31157:SF26">
    <property type="entry name" value="SCP-LIKE EXTRACELLULAR PROTEIN"/>
    <property type="match status" value="1"/>
</dbReference>
<accession>A0ABZ2N915</accession>
<name>A0ABZ2N915_9BACI</name>
<keyword evidence="5" id="KW-1185">Reference proteome</keyword>
<feature type="domain" description="CAP-associated" evidence="3">
    <location>
        <begin position="61"/>
        <end position="198"/>
    </location>
</feature>
<dbReference type="InterPro" id="IPR035940">
    <property type="entry name" value="CAP_sf"/>
</dbReference>
<feature type="domain" description="SCP" evidence="2">
    <location>
        <begin position="229"/>
        <end position="340"/>
    </location>
</feature>
<organism evidence="4 5">
    <name type="scientific">Bacillus kandeliae</name>
    <dbReference type="NCBI Taxonomy" id="3129297"/>
    <lineage>
        <taxon>Bacteria</taxon>
        <taxon>Bacillati</taxon>
        <taxon>Bacillota</taxon>
        <taxon>Bacilli</taxon>
        <taxon>Bacillales</taxon>
        <taxon>Bacillaceae</taxon>
        <taxon>Bacillus</taxon>
    </lineage>
</organism>
<dbReference type="InterPro" id="IPR029410">
    <property type="entry name" value="CAP_assoc"/>
</dbReference>
<dbReference type="EMBL" id="CP147404">
    <property type="protein sequence ID" value="WXB94227.1"/>
    <property type="molecule type" value="Genomic_DNA"/>
</dbReference>
<dbReference type="PANTHER" id="PTHR31157">
    <property type="entry name" value="SCP DOMAIN-CONTAINING PROTEIN"/>
    <property type="match status" value="1"/>
</dbReference>
<evidence type="ECO:0000259" key="2">
    <source>
        <dbReference type="Pfam" id="PF00188"/>
    </source>
</evidence>
<reference evidence="4 5" key="1">
    <citation type="submission" date="2024-02" db="EMBL/GenBank/DDBJ databases">
        <title>Seven novel Bacillus-like species.</title>
        <authorList>
            <person name="Liu G."/>
        </authorList>
    </citation>
    <scope>NUCLEOTIDE SEQUENCE [LARGE SCALE GENOMIC DNA]</scope>
    <source>
        <strain evidence="4 5">FJAT-52991</strain>
    </source>
</reference>
<dbReference type="Pfam" id="PF00188">
    <property type="entry name" value="CAP"/>
    <property type="match status" value="1"/>
</dbReference>
<dbReference type="CDD" id="cd05379">
    <property type="entry name" value="CAP_bacterial"/>
    <property type="match status" value="1"/>
</dbReference>
<gene>
    <name evidence="4" type="ORF">WDJ61_06250</name>
</gene>